<dbReference type="GO" id="GO:0016787">
    <property type="term" value="F:hydrolase activity"/>
    <property type="evidence" value="ECO:0007669"/>
    <property type="project" value="UniProtKB-KW"/>
</dbReference>
<dbReference type="InterPro" id="IPR050471">
    <property type="entry name" value="AB_hydrolase"/>
</dbReference>
<reference evidence="3" key="1">
    <citation type="journal article" date="2019" name="Int. J. Syst. Evol. Microbiol.">
        <title>The Global Catalogue of Microorganisms (GCM) 10K type strain sequencing project: providing services to taxonomists for standard genome sequencing and annotation.</title>
        <authorList>
            <consortium name="The Broad Institute Genomics Platform"/>
            <consortium name="The Broad Institute Genome Sequencing Center for Infectious Disease"/>
            <person name="Wu L."/>
            <person name="Ma J."/>
        </authorList>
    </citation>
    <scope>NUCLEOTIDE SEQUENCE [LARGE SCALE GENOMIC DNA]</scope>
    <source>
        <strain evidence="3">CGMCC 4.7645</strain>
    </source>
</reference>
<organism evidence="2 3">
    <name type="scientific">Amycolatopsis pigmentata</name>
    <dbReference type="NCBI Taxonomy" id="450801"/>
    <lineage>
        <taxon>Bacteria</taxon>
        <taxon>Bacillati</taxon>
        <taxon>Actinomycetota</taxon>
        <taxon>Actinomycetes</taxon>
        <taxon>Pseudonocardiales</taxon>
        <taxon>Pseudonocardiaceae</taxon>
        <taxon>Amycolatopsis</taxon>
    </lineage>
</organism>
<dbReference type="InterPro" id="IPR029058">
    <property type="entry name" value="AB_hydrolase_fold"/>
</dbReference>
<feature type="domain" description="AB hydrolase-1" evidence="1">
    <location>
        <begin position="2"/>
        <end position="45"/>
    </location>
</feature>
<proteinExistence type="predicted"/>
<accession>A0ABW5G1H1</accession>
<sequence length="79" mass="8411">MLDAVGWPSAHVVGASLGGVIAQKMATRHPDRVRTLTSLGATPSPGIGGPRLRTLLRVLRANWRASGCPPWSCTEPKIR</sequence>
<keyword evidence="2" id="KW-0378">Hydrolase</keyword>
<gene>
    <name evidence="2" type="ORF">ACFSXZ_32875</name>
</gene>
<evidence type="ECO:0000313" key="2">
    <source>
        <dbReference type="EMBL" id="MFD2421134.1"/>
    </source>
</evidence>
<dbReference type="Proteomes" id="UP001597417">
    <property type="component" value="Unassembled WGS sequence"/>
</dbReference>
<comment type="caution">
    <text evidence="2">The sequence shown here is derived from an EMBL/GenBank/DDBJ whole genome shotgun (WGS) entry which is preliminary data.</text>
</comment>
<dbReference type="SUPFAM" id="SSF53474">
    <property type="entry name" value="alpha/beta-Hydrolases"/>
    <property type="match status" value="1"/>
</dbReference>
<dbReference type="Pfam" id="PF00561">
    <property type="entry name" value="Abhydrolase_1"/>
    <property type="match status" value="1"/>
</dbReference>
<evidence type="ECO:0000259" key="1">
    <source>
        <dbReference type="Pfam" id="PF00561"/>
    </source>
</evidence>
<evidence type="ECO:0000313" key="3">
    <source>
        <dbReference type="Proteomes" id="UP001597417"/>
    </source>
</evidence>
<dbReference type="RefSeq" id="WP_378269552.1">
    <property type="nucleotide sequence ID" value="NZ_JBHUKR010000021.1"/>
</dbReference>
<protein>
    <submittedName>
        <fullName evidence="2">Alpha/beta fold hydrolase</fullName>
    </submittedName>
</protein>
<dbReference type="PANTHER" id="PTHR43433">
    <property type="entry name" value="HYDROLASE, ALPHA/BETA FOLD FAMILY PROTEIN"/>
    <property type="match status" value="1"/>
</dbReference>
<name>A0ABW5G1H1_9PSEU</name>
<dbReference type="EMBL" id="JBHUKR010000021">
    <property type="protein sequence ID" value="MFD2421134.1"/>
    <property type="molecule type" value="Genomic_DNA"/>
</dbReference>
<dbReference type="InterPro" id="IPR000073">
    <property type="entry name" value="AB_hydrolase_1"/>
</dbReference>
<dbReference type="PANTHER" id="PTHR43433:SF5">
    <property type="entry name" value="AB HYDROLASE-1 DOMAIN-CONTAINING PROTEIN"/>
    <property type="match status" value="1"/>
</dbReference>
<keyword evidence="3" id="KW-1185">Reference proteome</keyword>
<dbReference type="Gene3D" id="3.40.50.1820">
    <property type="entry name" value="alpha/beta hydrolase"/>
    <property type="match status" value="1"/>
</dbReference>